<dbReference type="STRING" id="1702221.AALO17_27250"/>
<accession>A0A140DYY2</accession>
<sequence>MQAASAAFFVLRKASARRAFVHAVPVLYIFARNACFCSNFL</sequence>
<dbReference type="KEGG" id="fro:AALO17_27250"/>
<dbReference type="Proteomes" id="UP000069771">
    <property type="component" value="Chromosome"/>
</dbReference>
<keyword evidence="2" id="KW-1185">Reference proteome</keyword>
<name>A0A140DYY2_9FIRM</name>
<evidence type="ECO:0000313" key="1">
    <source>
        <dbReference type="EMBL" id="AMK55859.1"/>
    </source>
</evidence>
<proteinExistence type="predicted"/>
<organism evidence="1 2">
    <name type="scientific">Faecalibaculum rodentium</name>
    <dbReference type="NCBI Taxonomy" id="1702221"/>
    <lineage>
        <taxon>Bacteria</taxon>
        <taxon>Bacillati</taxon>
        <taxon>Bacillota</taxon>
        <taxon>Erysipelotrichia</taxon>
        <taxon>Erysipelotrichales</taxon>
        <taxon>Erysipelotrichaceae</taxon>
        <taxon>Faecalibaculum</taxon>
    </lineage>
</organism>
<evidence type="ECO:0000313" key="2">
    <source>
        <dbReference type="Proteomes" id="UP000069771"/>
    </source>
</evidence>
<gene>
    <name evidence="1" type="ORF">AALO17_27250</name>
</gene>
<dbReference type="AlphaFoldDB" id="A0A140DYY2"/>
<dbReference type="EMBL" id="CP011391">
    <property type="protein sequence ID" value="AMK55859.1"/>
    <property type="molecule type" value="Genomic_DNA"/>
</dbReference>
<reference evidence="1 2" key="1">
    <citation type="journal article" date="2016" name="Gut Pathog.">
        <title>Whole genome sequencing of "Faecalibaculum rodentium" ALO17, isolated from C57BL/6J laboratory mouse feces.</title>
        <authorList>
            <person name="Lim S."/>
            <person name="Chang D.H."/>
            <person name="Ahn S."/>
            <person name="Kim B.C."/>
        </authorList>
    </citation>
    <scope>NUCLEOTIDE SEQUENCE [LARGE SCALE GENOMIC DNA]</scope>
    <source>
        <strain evidence="1 2">Alo17</strain>
    </source>
</reference>
<protein>
    <submittedName>
        <fullName evidence="1">Uncharacterized protein</fullName>
    </submittedName>
</protein>